<dbReference type="RefSeq" id="WP_201824147.1">
    <property type="nucleotide sequence ID" value="NZ_JAERRH010000015.1"/>
</dbReference>
<sequence>MSPIDRLLEISSPALADEVGQAGGSLGELLRRRNGFYAFLGALHVYPTVSGGDEISQSDWNSEDLWKGQYPGLGQEYTAFAEDLFGGQFLYSESGVFQLDPETGEIEEISTDIEGWCAAILEEPEILTGYPLAEEWQELHGQLPAGKRLAPRKPFVLGGEFACDNLMLVNTVESLRWRAELAAKIRDVPDGGQIVLRYE</sequence>
<evidence type="ECO:0000313" key="2">
    <source>
        <dbReference type="Proteomes" id="UP000621386"/>
    </source>
</evidence>
<accession>A0ABS1P9S2</accession>
<evidence type="ECO:0008006" key="3">
    <source>
        <dbReference type="Google" id="ProtNLM"/>
    </source>
</evidence>
<reference evidence="1 2" key="1">
    <citation type="submission" date="2021-01" db="EMBL/GenBank/DDBJ databases">
        <title>WGS of actinomycetes isolated from Thailand.</title>
        <authorList>
            <person name="Thawai C."/>
        </authorList>
    </citation>
    <scope>NUCLEOTIDE SEQUENCE [LARGE SCALE GENOMIC DNA]</scope>
    <source>
        <strain evidence="1 2">CH5-8</strain>
    </source>
</reference>
<keyword evidence="2" id="KW-1185">Reference proteome</keyword>
<protein>
    <recommendedName>
        <fullName evidence="3">SMI1/KNR4 family protein</fullName>
    </recommendedName>
</protein>
<name>A0ABS1P9S2_9ACTN</name>
<proteinExistence type="predicted"/>
<dbReference type="EMBL" id="JAERRH010000015">
    <property type="protein sequence ID" value="MBL1108802.1"/>
    <property type="molecule type" value="Genomic_DNA"/>
</dbReference>
<evidence type="ECO:0000313" key="1">
    <source>
        <dbReference type="EMBL" id="MBL1108802.1"/>
    </source>
</evidence>
<gene>
    <name evidence="1" type="ORF">JK361_30175</name>
</gene>
<dbReference type="Proteomes" id="UP000621386">
    <property type="component" value="Unassembled WGS sequence"/>
</dbReference>
<organism evidence="1 2">
    <name type="scientific">Streptomyces musisoli</name>
    <dbReference type="NCBI Taxonomy" id="2802280"/>
    <lineage>
        <taxon>Bacteria</taxon>
        <taxon>Bacillati</taxon>
        <taxon>Actinomycetota</taxon>
        <taxon>Actinomycetes</taxon>
        <taxon>Kitasatosporales</taxon>
        <taxon>Streptomycetaceae</taxon>
        <taxon>Streptomyces</taxon>
    </lineage>
</organism>
<comment type="caution">
    <text evidence="1">The sequence shown here is derived from an EMBL/GenBank/DDBJ whole genome shotgun (WGS) entry which is preliminary data.</text>
</comment>